<reference evidence="1 2" key="1">
    <citation type="submission" date="2023-06" db="EMBL/GenBank/DDBJ databases">
        <authorList>
            <person name="Ham H."/>
            <person name="Park D.S."/>
        </authorList>
    </citation>
    <scope>NUCLEOTIDE SEQUENCE [LARGE SCALE GENOMIC DNA]</scope>
    <source>
        <strain evidence="1 2">KACC 17005</strain>
    </source>
</reference>
<dbReference type="InterPro" id="IPR010384">
    <property type="entry name" value="MtfA_fam"/>
</dbReference>
<dbReference type="Proteomes" id="UP001242732">
    <property type="component" value="Chromosome"/>
</dbReference>
<keyword evidence="2" id="KW-1185">Reference proteome</keyword>
<dbReference type="RefSeq" id="WP_011795426.1">
    <property type="nucleotide sequence ID" value="NZ_CP023687.1"/>
</dbReference>
<dbReference type="InterPro" id="IPR042252">
    <property type="entry name" value="MtfA_N"/>
</dbReference>
<evidence type="ECO:0000313" key="1">
    <source>
        <dbReference type="EMBL" id="WIY50774.1"/>
    </source>
</evidence>
<proteinExistence type="predicted"/>
<name>A0ABY9AV75_PARCI</name>
<gene>
    <name evidence="1" type="ORF">QRO08_09500</name>
</gene>
<sequence length="291" mass="31933">MAPASAFTRLVRKLSRRVRSTIAPVPDIPAALWLQTVSRYRFLAELPLHDQAKLRALSALFLQRKEFTGAHGLEVTDAMAVAIAAQACLPLLHWGEPAGALAWYDDFVGIVVHPGEAVARRQSVDEAGVVHDYDEVLLGEAMDRGPVMLSWPAVDGAGRPLAVGDQGSGTSVVVHEFAHKLDMRNGGADGYPPLPPGFLGTQGARAARERWRAAWEPAYQDFRERVIIAERFGGERPWLDAYGATAPAEFFAVACEAYFVSRERFAQEFPTLMPMLDAFFRRSASQSTDVL</sequence>
<organism evidence="1 2">
    <name type="scientific">Paracidovorax citrulli</name>
    <name type="common">Acidovorax citrulli</name>
    <dbReference type="NCBI Taxonomy" id="80869"/>
    <lineage>
        <taxon>Bacteria</taxon>
        <taxon>Pseudomonadati</taxon>
        <taxon>Pseudomonadota</taxon>
        <taxon>Betaproteobacteria</taxon>
        <taxon>Burkholderiales</taxon>
        <taxon>Comamonadaceae</taxon>
        <taxon>Paracidovorax</taxon>
    </lineage>
</organism>
<dbReference type="SUPFAM" id="SSF55486">
    <property type="entry name" value="Metalloproteases ('zincins'), catalytic domain"/>
    <property type="match status" value="1"/>
</dbReference>
<dbReference type="Gene3D" id="3.40.390.10">
    <property type="entry name" value="Collagenase (Catalytic Domain)"/>
    <property type="match status" value="1"/>
</dbReference>
<dbReference type="PANTHER" id="PTHR30164">
    <property type="entry name" value="MTFA PEPTIDASE"/>
    <property type="match status" value="1"/>
</dbReference>
<protein>
    <submittedName>
        <fullName evidence="1">Zinc-dependent peptidase</fullName>
    </submittedName>
</protein>
<dbReference type="EMBL" id="CP127363">
    <property type="protein sequence ID" value="WIY50774.1"/>
    <property type="molecule type" value="Genomic_DNA"/>
</dbReference>
<dbReference type="PANTHER" id="PTHR30164:SF2">
    <property type="entry name" value="PROTEIN MTFA"/>
    <property type="match status" value="1"/>
</dbReference>
<dbReference type="GeneID" id="79792378"/>
<dbReference type="InterPro" id="IPR024079">
    <property type="entry name" value="MetalloPept_cat_dom_sf"/>
</dbReference>
<accession>A0ABY9AV75</accession>
<dbReference type="Pfam" id="PF06167">
    <property type="entry name" value="Peptidase_M90"/>
    <property type="match status" value="1"/>
</dbReference>
<evidence type="ECO:0000313" key="2">
    <source>
        <dbReference type="Proteomes" id="UP001242732"/>
    </source>
</evidence>
<dbReference type="CDD" id="cd20169">
    <property type="entry name" value="Peptidase_M90_mtfA"/>
    <property type="match status" value="1"/>
</dbReference>
<dbReference type="Gene3D" id="1.10.472.150">
    <property type="entry name" value="Glucose-regulated metallo-peptidase M90, N-terminal domain"/>
    <property type="match status" value="1"/>
</dbReference>